<evidence type="ECO:0000256" key="1">
    <source>
        <dbReference type="ARBA" id="ARBA00022737"/>
    </source>
</evidence>
<dbReference type="GO" id="GO:0007005">
    <property type="term" value="P:mitochondrion organization"/>
    <property type="evidence" value="ECO:0000318"/>
    <property type="project" value="GO_Central"/>
</dbReference>
<evidence type="ECO:0000313" key="2">
    <source>
        <dbReference type="EMBL" id="EGF80971.1"/>
    </source>
</evidence>
<dbReference type="PANTHER" id="PTHR47936:SF3">
    <property type="entry name" value="PENTACOTRIPEPTIDE-REPEAT REGION OF PRORP DOMAIN-CONTAINING PROTEIN"/>
    <property type="match status" value="1"/>
</dbReference>
<dbReference type="STRING" id="684364.F4P1B6"/>
<organism evidence="2 3">
    <name type="scientific">Batrachochytrium dendrobatidis (strain JAM81 / FGSC 10211)</name>
    <name type="common">Frog chytrid fungus</name>
    <dbReference type="NCBI Taxonomy" id="684364"/>
    <lineage>
        <taxon>Eukaryota</taxon>
        <taxon>Fungi</taxon>
        <taxon>Fungi incertae sedis</taxon>
        <taxon>Chytridiomycota</taxon>
        <taxon>Chytridiomycota incertae sedis</taxon>
        <taxon>Chytridiomycetes</taxon>
        <taxon>Rhizophydiales</taxon>
        <taxon>Rhizophydiales incertae sedis</taxon>
        <taxon>Batrachochytrium</taxon>
    </lineage>
</organism>
<dbReference type="PANTHER" id="PTHR47936">
    <property type="entry name" value="PPR_LONG DOMAIN-CONTAINING PROTEIN"/>
    <property type="match status" value="1"/>
</dbReference>
<dbReference type="AlphaFoldDB" id="F4P1B6"/>
<dbReference type="HOGENOM" id="CLU_496935_0_0_1"/>
<sequence length="548" mass="62103">MHKFVHSIHTSNRAAARLNTIFISRHSFLKYFSTDITQPATIVDTIPATLITTKKPAIQIVNPYVNPDTGSPLKTDEMPIQFRHLIASISKNKMEDALVQFAAIEQSDPLMLHALTVSGFNALIRAVSDPTRRFFKNYTYEQRVVHSRKILDSLESSGKKPNIKTFEHLISLYTKTEDIESIKHLLSWMKARIINAKNSKPMLQCLIHANTGAGNLRHAMEYFHKLRQLELNSVDPFNVLMRSQAHYNQEDNLKQTYALIQDSGCTPTVSTFEIMSSFYFAKRDYPTVLKYIDLCKQQCKPATGHAPGKLSVSMYYMLAFILNNQGAFKEAHKAITDMKSFDMKLTKQLMVENIFAQAFQCPSGHVDGTKRIWMEYVKLPDILQSHGRILKAMAHLFGPMSSPEDLATLEKLCMESGIGYSTMLTCLVSGYTSIDDMNTARMILSHLESLEKPASPQLHSRVVQAYARIGNISEAISYIQTLNKMDIAVHPTTLYYALGKALRVQPDLAGQLETMILEMIPEMTKEHMYKRAGWSDKKNTSEVEETLE</sequence>
<dbReference type="Proteomes" id="UP000007241">
    <property type="component" value="Unassembled WGS sequence"/>
</dbReference>
<dbReference type="GeneID" id="18243069"/>
<dbReference type="RefSeq" id="XP_006678768.1">
    <property type="nucleotide sequence ID" value="XM_006678705.1"/>
</dbReference>
<dbReference type="GO" id="GO:0006396">
    <property type="term" value="P:RNA processing"/>
    <property type="evidence" value="ECO:0000318"/>
    <property type="project" value="GO_Central"/>
</dbReference>
<evidence type="ECO:0008006" key="4">
    <source>
        <dbReference type="Google" id="ProtNLM"/>
    </source>
</evidence>
<dbReference type="GO" id="GO:0005739">
    <property type="term" value="C:mitochondrion"/>
    <property type="evidence" value="ECO:0000318"/>
    <property type="project" value="GO_Central"/>
</dbReference>
<dbReference type="OrthoDB" id="2120322at2759"/>
<name>F4P1B6_BATDJ</name>
<keyword evidence="3" id="KW-1185">Reference proteome</keyword>
<dbReference type="EMBL" id="GL882883">
    <property type="protein sequence ID" value="EGF80971.1"/>
    <property type="molecule type" value="Genomic_DNA"/>
</dbReference>
<accession>F4P1B6</accession>
<protein>
    <recommendedName>
        <fullName evidence="4">Pentacotripeptide-repeat region of PRORP domain-containing protein</fullName>
    </recommendedName>
</protein>
<gene>
    <name evidence="2" type="ORF">BATDEDRAFT_88214</name>
</gene>
<dbReference type="InterPro" id="IPR011990">
    <property type="entry name" value="TPR-like_helical_dom_sf"/>
</dbReference>
<keyword evidence="1" id="KW-0677">Repeat</keyword>
<dbReference type="Gene3D" id="1.25.40.10">
    <property type="entry name" value="Tetratricopeptide repeat domain"/>
    <property type="match status" value="1"/>
</dbReference>
<dbReference type="InParanoid" id="F4P1B6"/>
<evidence type="ECO:0000313" key="3">
    <source>
        <dbReference type="Proteomes" id="UP000007241"/>
    </source>
</evidence>
<proteinExistence type="predicted"/>
<dbReference type="GO" id="GO:0003729">
    <property type="term" value="F:mRNA binding"/>
    <property type="evidence" value="ECO:0000318"/>
    <property type="project" value="GO_Central"/>
</dbReference>
<reference evidence="2 3" key="1">
    <citation type="submission" date="2009-12" db="EMBL/GenBank/DDBJ databases">
        <title>The draft genome of Batrachochytrium dendrobatidis.</title>
        <authorList>
            <consortium name="US DOE Joint Genome Institute (JGI-PGF)"/>
            <person name="Kuo A."/>
            <person name="Salamov A."/>
            <person name="Schmutz J."/>
            <person name="Lucas S."/>
            <person name="Pitluck S."/>
            <person name="Rosenblum E."/>
            <person name="Stajich J."/>
            <person name="Eisen M."/>
            <person name="Grigoriev I.V."/>
        </authorList>
    </citation>
    <scope>NUCLEOTIDE SEQUENCE [LARGE SCALE GENOMIC DNA]</scope>
    <source>
        <strain evidence="3">JAM81 / FGSC 10211</strain>
    </source>
</reference>